<evidence type="ECO:0000256" key="4">
    <source>
        <dbReference type="ARBA" id="ARBA00023136"/>
    </source>
</evidence>
<keyword evidence="8" id="KW-1185">Reference proteome</keyword>
<evidence type="ECO:0000256" key="2">
    <source>
        <dbReference type="ARBA" id="ARBA00022692"/>
    </source>
</evidence>
<evidence type="ECO:0000256" key="1">
    <source>
        <dbReference type="ARBA" id="ARBA00004141"/>
    </source>
</evidence>
<feature type="transmembrane region" description="Helical" evidence="5">
    <location>
        <begin position="94"/>
        <end position="114"/>
    </location>
</feature>
<feature type="transmembrane region" description="Helical" evidence="5">
    <location>
        <begin position="177"/>
        <end position="200"/>
    </location>
</feature>
<evidence type="ECO:0000256" key="5">
    <source>
        <dbReference type="SAM" id="Phobius"/>
    </source>
</evidence>
<feature type="domain" description="ABC-2 type transporter transmembrane" evidence="6">
    <location>
        <begin position="78"/>
        <end position="263"/>
    </location>
</feature>
<dbReference type="EMBL" id="JBHTAJ010000006">
    <property type="protein sequence ID" value="MFC7178837.1"/>
    <property type="molecule type" value="Genomic_DNA"/>
</dbReference>
<accession>A0ABW2FQX9</accession>
<comment type="subcellular location">
    <subcellularLocation>
        <location evidence="1">Membrane</location>
        <topology evidence="1">Multi-pass membrane protein</topology>
    </subcellularLocation>
</comment>
<evidence type="ECO:0000259" key="6">
    <source>
        <dbReference type="Pfam" id="PF12698"/>
    </source>
</evidence>
<feature type="transmembrane region" description="Helical" evidence="5">
    <location>
        <begin position="59"/>
        <end position="82"/>
    </location>
</feature>
<keyword evidence="3 5" id="KW-1133">Transmembrane helix</keyword>
<comment type="caution">
    <text evidence="7">The sequence shown here is derived from an EMBL/GenBank/DDBJ whole genome shotgun (WGS) entry which is preliminary data.</text>
</comment>
<protein>
    <submittedName>
        <fullName evidence="7">ABC transporter permease</fullName>
    </submittedName>
</protein>
<proteinExistence type="predicted"/>
<evidence type="ECO:0000313" key="7">
    <source>
        <dbReference type="EMBL" id="MFC7178837.1"/>
    </source>
</evidence>
<dbReference type="Proteomes" id="UP001596435">
    <property type="component" value="Unassembled WGS sequence"/>
</dbReference>
<feature type="transmembrane region" description="Helical" evidence="5">
    <location>
        <begin position="276"/>
        <end position="296"/>
    </location>
</feature>
<feature type="transmembrane region" description="Helical" evidence="5">
    <location>
        <begin position="207"/>
        <end position="229"/>
    </location>
</feature>
<dbReference type="Pfam" id="PF12698">
    <property type="entry name" value="ABC2_membrane_3"/>
    <property type="match status" value="1"/>
</dbReference>
<reference evidence="8" key="1">
    <citation type="journal article" date="2019" name="Int. J. Syst. Evol. Microbiol.">
        <title>The Global Catalogue of Microorganisms (GCM) 10K type strain sequencing project: providing services to taxonomists for standard genome sequencing and annotation.</title>
        <authorList>
            <consortium name="The Broad Institute Genomics Platform"/>
            <consortium name="The Broad Institute Genome Sequencing Center for Infectious Disease"/>
            <person name="Wu L."/>
            <person name="Ma J."/>
        </authorList>
    </citation>
    <scope>NUCLEOTIDE SEQUENCE [LARGE SCALE GENOMIC DNA]</scope>
    <source>
        <strain evidence="8">CGMCC 1.12859</strain>
    </source>
</reference>
<organism evidence="7 8">
    <name type="scientific">Kitasatospora paranensis</name>
    <dbReference type="NCBI Taxonomy" id="258053"/>
    <lineage>
        <taxon>Bacteria</taxon>
        <taxon>Bacillati</taxon>
        <taxon>Actinomycetota</taxon>
        <taxon>Actinomycetes</taxon>
        <taxon>Kitasatosporales</taxon>
        <taxon>Streptomycetaceae</taxon>
        <taxon>Kitasatospora</taxon>
    </lineage>
</organism>
<gene>
    <name evidence="7" type="ORF">ACFQMG_04580</name>
</gene>
<evidence type="ECO:0000313" key="8">
    <source>
        <dbReference type="Proteomes" id="UP001596435"/>
    </source>
</evidence>
<keyword evidence="4 5" id="KW-0472">Membrane</keyword>
<dbReference type="InterPro" id="IPR013525">
    <property type="entry name" value="ABC2_TM"/>
</dbReference>
<keyword evidence="2 5" id="KW-0812">Transmembrane</keyword>
<sequence>MPQSPDAPVTAPADGGVIHNIGYRRYEGPRLGRGYATRSLYEQSLRGAFGLGRSGRSKVLPMAMLAVPTLIALVVVAVQIFVGRKDPLVDYVEYLNATGLMIGIFVASQAPVMLSRDLRHHTVPLYFSRPITRADYVRAKFAAMTSALLIVMVVPMLVLYLGSILGRQSIGHHSLHLLYGLVAALLYALLLSSIALLIAAATPRRGFGVAAIMGVLVISNIVAGIVYSLNGGEWSEPPASANWAALLSPAMLVDGFINQLFGLVVNSKVVHAPGPFALLVFGAEIVLLTVACYWFTDRRYRKI</sequence>
<evidence type="ECO:0000256" key="3">
    <source>
        <dbReference type="ARBA" id="ARBA00022989"/>
    </source>
</evidence>
<name>A0ABW2FQX9_9ACTN</name>
<feature type="transmembrane region" description="Helical" evidence="5">
    <location>
        <begin position="141"/>
        <end position="165"/>
    </location>
</feature>
<dbReference type="RefSeq" id="WP_380230477.1">
    <property type="nucleotide sequence ID" value="NZ_JBHSVH010000002.1"/>
</dbReference>